<evidence type="ECO:0000259" key="1">
    <source>
        <dbReference type="Pfam" id="PF07734"/>
    </source>
</evidence>
<protein>
    <recommendedName>
        <fullName evidence="1">F-box associated beta-propeller type 1 domain-containing protein</fullName>
    </recommendedName>
</protein>
<dbReference type="EMBL" id="JAAMPC010000005">
    <property type="protein sequence ID" value="KAG2310176.1"/>
    <property type="molecule type" value="Genomic_DNA"/>
</dbReference>
<name>A0A8X7VFA6_BRACI</name>
<dbReference type="AlphaFoldDB" id="A0A8X7VFA6"/>
<dbReference type="Pfam" id="PF07734">
    <property type="entry name" value="FBA_1"/>
    <property type="match status" value="1"/>
</dbReference>
<evidence type="ECO:0000313" key="3">
    <source>
        <dbReference type="Proteomes" id="UP000886595"/>
    </source>
</evidence>
<dbReference type="InterPro" id="IPR006527">
    <property type="entry name" value="F-box-assoc_dom_typ1"/>
</dbReference>
<evidence type="ECO:0000313" key="2">
    <source>
        <dbReference type="EMBL" id="KAG2310176.1"/>
    </source>
</evidence>
<sequence>MRNETFKDICFCPPNSYGDNSHLASFNGDSLSLLQQDQATRNIEVWVSSKLGDGDVSFTKYFSLSGSVLPALWVDADAASPVYCFVKPKSVIVWCVGVEREGHKVCTCLTNYEINEGGMRNRTVTKRYTVHDFSRAFVCGYMHVPSMILFHE</sequence>
<dbReference type="OrthoDB" id="10364635at2759"/>
<comment type="caution">
    <text evidence="2">The sequence shown here is derived from an EMBL/GenBank/DDBJ whole genome shotgun (WGS) entry which is preliminary data.</text>
</comment>
<gene>
    <name evidence="2" type="ORF">Bca52824_021733</name>
</gene>
<dbReference type="Proteomes" id="UP000886595">
    <property type="component" value="Unassembled WGS sequence"/>
</dbReference>
<organism evidence="2 3">
    <name type="scientific">Brassica carinata</name>
    <name type="common">Ethiopian mustard</name>
    <name type="synonym">Abyssinian cabbage</name>
    <dbReference type="NCBI Taxonomy" id="52824"/>
    <lineage>
        <taxon>Eukaryota</taxon>
        <taxon>Viridiplantae</taxon>
        <taxon>Streptophyta</taxon>
        <taxon>Embryophyta</taxon>
        <taxon>Tracheophyta</taxon>
        <taxon>Spermatophyta</taxon>
        <taxon>Magnoliopsida</taxon>
        <taxon>eudicotyledons</taxon>
        <taxon>Gunneridae</taxon>
        <taxon>Pentapetalae</taxon>
        <taxon>rosids</taxon>
        <taxon>malvids</taxon>
        <taxon>Brassicales</taxon>
        <taxon>Brassicaceae</taxon>
        <taxon>Brassiceae</taxon>
        <taxon>Brassica</taxon>
    </lineage>
</organism>
<proteinExistence type="predicted"/>
<keyword evidence="3" id="KW-1185">Reference proteome</keyword>
<feature type="domain" description="F-box associated beta-propeller type 1" evidence="1">
    <location>
        <begin position="3"/>
        <end position="148"/>
    </location>
</feature>
<accession>A0A8X7VFA6</accession>
<reference evidence="2 3" key="1">
    <citation type="submission" date="2020-02" db="EMBL/GenBank/DDBJ databases">
        <authorList>
            <person name="Ma Q."/>
            <person name="Huang Y."/>
            <person name="Song X."/>
            <person name="Pei D."/>
        </authorList>
    </citation>
    <scope>NUCLEOTIDE SEQUENCE [LARGE SCALE GENOMIC DNA]</scope>
    <source>
        <strain evidence="2">Sxm20200214</strain>
        <tissue evidence="2">Leaf</tissue>
    </source>
</reference>